<organism evidence="3 4">
    <name type="scientific">Marinicrinis sediminis</name>
    <dbReference type="NCBI Taxonomy" id="1652465"/>
    <lineage>
        <taxon>Bacteria</taxon>
        <taxon>Bacillati</taxon>
        <taxon>Bacillota</taxon>
        <taxon>Bacilli</taxon>
        <taxon>Bacillales</taxon>
        <taxon>Paenibacillaceae</taxon>
    </lineage>
</organism>
<name>A0ABW5R7X0_9BACL</name>
<comment type="catalytic activity">
    <reaction evidence="1">
        <text>N-terminal L-alanyl-[ribosomal protein bS18] + acetyl-CoA = N-terminal N(alpha)-acetyl-L-alanyl-[ribosomal protein bS18] + CoA + H(+)</text>
        <dbReference type="Rhea" id="RHEA:43756"/>
        <dbReference type="Rhea" id="RHEA-COMP:10676"/>
        <dbReference type="Rhea" id="RHEA-COMP:10677"/>
        <dbReference type="ChEBI" id="CHEBI:15378"/>
        <dbReference type="ChEBI" id="CHEBI:57287"/>
        <dbReference type="ChEBI" id="CHEBI:57288"/>
        <dbReference type="ChEBI" id="CHEBI:64718"/>
        <dbReference type="ChEBI" id="CHEBI:83683"/>
        <dbReference type="EC" id="2.3.1.266"/>
    </reaction>
</comment>
<dbReference type="RefSeq" id="WP_379928255.1">
    <property type="nucleotide sequence ID" value="NZ_JBHUMM010000007.1"/>
</dbReference>
<keyword evidence="1" id="KW-0963">Cytoplasm</keyword>
<keyword evidence="4" id="KW-1185">Reference proteome</keyword>
<dbReference type="PANTHER" id="PTHR43617:SF20">
    <property type="entry name" value="N-ALPHA-ACETYLTRANSFERASE RIMI"/>
    <property type="match status" value="1"/>
</dbReference>
<dbReference type="Pfam" id="PF00583">
    <property type="entry name" value="Acetyltransf_1"/>
    <property type="match status" value="1"/>
</dbReference>
<gene>
    <name evidence="3" type="primary">rimI</name>
    <name evidence="3" type="ORF">ACFSUC_04295</name>
</gene>
<dbReference type="PROSITE" id="PS51186">
    <property type="entry name" value="GNAT"/>
    <property type="match status" value="1"/>
</dbReference>
<evidence type="ECO:0000313" key="4">
    <source>
        <dbReference type="Proteomes" id="UP001597497"/>
    </source>
</evidence>
<keyword evidence="3" id="KW-0012">Acyltransferase</keyword>
<comment type="similarity">
    <text evidence="1">Belongs to the acetyltransferase family. RimI subfamily.</text>
</comment>
<accession>A0ABW5R7X0</accession>
<dbReference type="NCBIfam" id="TIGR01575">
    <property type="entry name" value="rimI"/>
    <property type="match status" value="1"/>
</dbReference>
<sequence length="153" mass="17870">MESIESMEPQIRKMTLQDVPAICMIEREAFATPWSEEAFIHELTQNHFACYLVMETGNQIVGYGGMWMVMNEAHITNIAITEAYRGRKWGEKLLDRLQQIAKDYGCSGMTLEVRVSNEIAQQLYRKFGFREEGIRKRYYSDNQEDALIMWADL</sequence>
<comment type="subcellular location">
    <subcellularLocation>
        <location evidence="1">Cytoplasm</location>
    </subcellularLocation>
</comment>
<reference evidence="4" key="1">
    <citation type="journal article" date="2019" name="Int. J. Syst. Evol. Microbiol.">
        <title>The Global Catalogue of Microorganisms (GCM) 10K type strain sequencing project: providing services to taxonomists for standard genome sequencing and annotation.</title>
        <authorList>
            <consortium name="The Broad Institute Genomics Platform"/>
            <consortium name="The Broad Institute Genome Sequencing Center for Infectious Disease"/>
            <person name="Wu L."/>
            <person name="Ma J."/>
        </authorList>
    </citation>
    <scope>NUCLEOTIDE SEQUENCE [LARGE SCALE GENOMIC DNA]</scope>
    <source>
        <strain evidence="4">KCTC 33676</strain>
    </source>
</reference>
<dbReference type="SUPFAM" id="SSF55729">
    <property type="entry name" value="Acyl-CoA N-acyltransferases (Nat)"/>
    <property type="match status" value="1"/>
</dbReference>
<keyword evidence="3" id="KW-0808">Transferase</keyword>
<proteinExistence type="inferred from homology"/>
<dbReference type="InterPro" id="IPR006464">
    <property type="entry name" value="AcTrfase_RimI/Ard1"/>
</dbReference>
<dbReference type="InterPro" id="IPR016181">
    <property type="entry name" value="Acyl_CoA_acyltransferase"/>
</dbReference>
<protein>
    <recommendedName>
        <fullName evidence="1">[Ribosomal protein bS18]-alanine N-acetyltransferase</fullName>
        <ecNumber evidence="1">2.3.1.266</ecNumber>
    </recommendedName>
</protein>
<keyword evidence="3" id="KW-0689">Ribosomal protein</keyword>
<feature type="domain" description="N-acetyltransferase" evidence="2">
    <location>
        <begin position="9"/>
        <end position="153"/>
    </location>
</feature>
<keyword evidence="3" id="KW-0687">Ribonucleoprotein</keyword>
<dbReference type="PANTHER" id="PTHR43617">
    <property type="entry name" value="L-AMINO ACID N-ACETYLTRANSFERASE"/>
    <property type="match status" value="1"/>
</dbReference>
<dbReference type="Proteomes" id="UP001597497">
    <property type="component" value="Unassembled WGS sequence"/>
</dbReference>
<comment type="function">
    <text evidence="1">Acetylates the N-terminal alanine of ribosomal protein bS18.</text>
</comment>
<dbReference type="InterPro" id="IPR050276">
    <property type="entry name" value="MshD_Acetyltransferase"/>
</dbReference>
<evidence type="ECO:0000256" key="1">
    <source>
        <dbReference type="RuleBase" id="RU363094"/>
    </source>
</evidence>
<dbReference type="CDD" id="cd04301">
    <property type="entry name" value="NAT_SF"/>
    <property type="match status" value="1"/>
</dbReference>
<dbReference type="EC" id="2.3.1.266" evidence="1"/>
<evidence type="ECO:0000313" key="3">
    <source>
        <dbReference type="EMBL" id="MFD2670826.1"/>
    </source>
</evidence>
<dbReference type="GO" id="GO:0005840">
    <property type="term" value="C:ribosome"/>
    <property type="evidence" value="ECO:0007669"/>
    <property type="project" value="UniProtKB-KW"/>
</dbReference>
<dbReference type="GO" id="GO:0008999">
    <property type="term" value="F:protein-N-terminal-alanine acetyltransferase activity"/>
    <property type="evidence" value="ECO:0007669"/>
    <property type="project" value="UniProtKB-EC"/>
</dbReference>
<dbReference type="InterPro" id="IPR000182">
    <property type="entry name" value="GNAT_dom"/>
</dbReference>
<dbReference type="Gene3D" id="3.40.630.30">
    <property type="match status" value="1"/>
</dbReference>
<evidence type="ECO:0000259" key="2">
    <source>
        <dbReference type="PROSITE" id="PS51186"/>
    </source>
</evidence>
<dbReference type="EMBL" id="JBHUMM010000007">
    <property type="protein sequence ID" value="MFD2670826.1"/>
    <property type="molecule type" value="Genomic_DNA"/>
</dbReference>
<comment type="caution">
    <text evidence="3">The sequence shown here is derived from an EMBL/GenBank/DDBJ whole genome shotgun (WGS) entry which is preliminary data.</text>
</comment>